<dbReference type="Proteomes" id="UP000008144">
    <property type="component" value="Chromosome 8"/>
</dbReference>
<evidence type="ECO:0000256" key="1">
    <source>
        <dbReference type="SAM" id="MobiDB-lite"/>
    </source>
</evidence>
<evidence type="ECO:0000313" key="3">
    <source>
        <dbReference type="Ensembl" id="ENSCINP00000016268.3"/>
    </source>
</evidence>
<dbReference type="HOGENOM" id="CLU_864748_0_0_1"/>
<reference evidence="4" key="1">
    <citation type="journal article" date="2002" name="Science">
        <title>The draft genome of Ciona intestinalis: insights into chordate and vertebrate origins.</title>
        <authorList>
            <person name="Dehal P."/>
            <person name="Satou Y."/>
            <person name="Campbell R.K."/>
            <person name="Chapman J."/>
            <person name="Degnan B."/>
            <person name="De Tomaso A."/>
            <person name="Davidson B."/>
            <person name="Di Gregorio A."/>
            <person name="Gelpke M."/>
            <person name="Goodstein D.M."/>
            <person name="Harafuji N."/>
            <person name="Hastings K.E."/>
            <person name="Ho I."/>
            <person name="Hotta K."/>
            <person name="Huang W."/>
            <person name="Kawashima T."/>
            <person name="Lemaire P."/>
            <person name="Martinez D."/>
            <person name="Meinertzhagen I.A."/>
            <person name="Necula S."/>
            <person name="Nonaka M."/>
            <person name="Putnam N."/>
            <person name="Rash S."/>
            <person name="Saiga H."/>
            <person name="Satake M."/>
            <person name="Terry A."/>
            <person name="Yamada L."/>
            <person name="Wang H.G."/>
            <person name="Awazu S."/>
            <person name="Azumi K."/>
            <person name="Boore J."/>
            <person name="Branno M."/>
            <person name="Chin-Bow S."/>
            <person name="DeSantis R."/>
            <person name="Doyle S."/>
            <person name="Francino P."/>
            <person name="Keys D.N."/>
            <person name="Haga S."/>
            <person name="Hayashi H."/>
            <person name="Hino K."/>
            <person name="Imai K.S."/>
            <person name="Inaba K."/>
            <person name="Kano S."/>
            <person name="Kobayashi K."/>
            <person name="Kobayashi M."/>
            <person name="Lee B.I."/>
            <person name="Makabe K.W."/>
            <person name="Manohar C."/>
            <person name="Matassi G."/>
            <person name="Medina M."/>
            <person name="Mochizuki Y."/>
            <person name="Mount S."/>
            <person name="Morishita T."/>
            <person name="Miura S."/>
            <person name="Nakayama A."/>
            <person name="Nishizaka S."/>
            <person name="Nomoto H."/>
            <person name="Ohta F."/>
            <person name="Oishi K."/>
            <person name="Rigoutsos I."/>
            <person name="Sano M."/>
            <person name="Sasaki A."/>
            <person name="Sasakura Y."/>
            <person name="Shoguchi E."/>
            <person name="Shin-i T."/>
            <person name="Spagnuolo A."/>
            <person name="Stainier D."/>
            <person name="Suzuki M.M."/>
            <person name="Tassy O."/>
            <person name="Takatori N."/>
            <person name="Tokuoka M."/>
            <person name="Yagi K."/>
            <person name="Yoshizaki F."/>
            <person name="Wada S."/>
            <person name="Zhang C."/>
            <person name="Hyatt P.D."/>
            <person name="Larimer F."/>
            <person name="Detter C."/>
            <person name="Doggett N."/>
            <person name="Glavina T."/>
            <person name="Hawkins T."/>
            <person name="Richardson P."/>
            <person name="Lucas S."/>
            <person name="Kohara Y."/>
            <person name="Levine M."/>
            <person name="Satoh N."/>
            <person name="Rokhsar D.S."/>
        </authorList>
    </citation>
    <scope>NUCLEOTIDE SEQUENCE [LARGE SCALE GENOMIC DNA]</scope>
</reference>
<protein>
    <submittedName>
        <fullName evidence="3">Uncharacterized protein</fullName>
    </submittedName>
</protein>
<keyword evidence="2" id="KW-0472">Membrane</keyword>
<reference evidence="3" key="3">
    <citation type="submission" date="2025-08" db="UniProtKB">
        <authorList>
            <consortium name="Ensembl"/>
        </authorList>
    </citation>
    <scope>IDENTIFICATION</scope>
</reference>
<keyword evidence="2" id="KW-1133">Transmembrane helix</keyword>
<dbReference type="Ensembl" id="ENSCINT00000016268.3">
    <property type="protein sequence ID" value="ENSCINP00000016268.3"/>
    <property type="gene ID" value="ENSCING00000007952.3"/>
</dbReference>
<proteinExistence type="predicted"/>
<evidence type="ECO:0000256" key="2">
    <source>
        <dbReference type="SAM" id="Phobius"/>
    </source>
</evidence>
<feature type="region of interest" description="Disordered" evidence="1">
    <location>
        <begin position="286"/>
        <end position="314"/>
    </location>
</feature>
<reference evidence="3" key="4">
    <citation type="submission" date="2025-09" db="UniProtKB">
        <authorList>
            <consortium name="Ensembl"/>
        </authorList>
    </citation>
    <scope>IDENTIFICATION</scope>
</reference>
<organism evidence="3 4">
    <name type="scientific">Ciona intestinalis</name>
    <name type="common">Transparent sea squirt</name>
    <name type="synonym">Ascidia intestinalis</name>
    <dbReference type="NCBI Taxonomy" id="7719"/>
    <lineage>
        <taxon>Eukaryota</taxon>
        <taxon>Metazoa</taxon>
        <taxon>Chordata</taxon>
        <taxon>Tunicata</taxon>
        <taxon>Ascidiacea</taxon>
        <taxon>Phlebobranchia</taxon>
        <taxon>Cionidae</taxon>
        <taxon>Ciona</taxon>
    </lineage>
</organism>
<feature type="compositionally biased region" description="Basic residues" evidence="1">
    <location>
        <begin position="104"/>
        <end position="120"/>
    </location>
</feature>
<evidence type="ECO:0000313" key="4">
    <source>
        <dbReference type="Proteomes" id="UP000008144"/>
    </source>
</evidence>
<dbReference type="InParanoid" id="F6Z8E0"/>
<keyword evidence="2" id="KW-0812">Transmembrane</keyword>
<dbReference type="AlphaFoldDB" id="F6Z8E0"/>
<sequence>MVYRYYECEDNAVCNQGVFKDSLYSTAFRNHCFGRYALDQSTIDDFFTKFYSGKKGWRDPLNELVTTLHETTYWGNPSYSNKTKCALTLEDIYSLRNQTDRKPPERKKNKKRKRKKRKRQRSVEPQRPHISKQLFYCPINKSVIWMEQIRYCGPKDSVVHYSECICHQANTKGRLMQTGICFDDYGYLNNNCTTYDLIPCYCPISINGDVTVASHTNSPKVSTAIASNFTTTVKQIGFNATTTLNNQPLKSILTTVVIVLSACLMVVIITVIVFCGLELLRKSVGDQRQSRAGSPHQGSTIGDRQGGSNQQDPDYFCMANKQ</sequence>
<feature type="transmembrane region" description="Helical" evidence="2">
    <location>
        <begin position="252"/>
        <end position="280"/>
    </location>
</feature>
<keyword evidence="4" id="KW-1185">Reference proteome</keyword>
<name>F6Z8E0_CIOIN</name>
<dbReference type="EMBL" id="EAAA01002605">
    <property type="status" value="NOT_ANNOTATED_CDS"/>
    <property type="molecule type" value="Genomic_DNA"/>
</dbReference>
<feature type="compositionally biased region" description="Polar residues" evidence="1">
    <location>
        <begin position="290"/>
        <end position="312"/>
    </location>
</feature>
<feature type="region of interest" description="Disordered" evidence="1">
    <location>
        <begin position="98"/>
        <end position="126"/>
    </location>
</feature>
<reference evidence="3" key="2">
    <citation type="journal article" date="2008" name="Genome Biol.">
        <title>Improved genome assembly and evidence-based global gene model set for the chordate Ciona intestinalis: new insight into intron and operon populations.</title>
        <authorList>
            <person name="Satou Y."/>
            <person name="Mineta K."/>
            <person name="Ogasawara M."/>
            <person name="Sasakura Y."/>
            <person name="Shoguchi E."/>
            <person name="Ueno K."/>
            <person name="Yamada L."/>
            <person name="Matsumoto J."/>
            <person name="Wasserscheid J."/>
            <person name="Dewar K."/>
            <person name="Wiley G.B."/>
            <person name="Macmil S.L."/>
            <person name="Roe B.A."/>
            <person name="Zeller R.W."/>
            <person name="Hastings K.E."/>
            <person name="Lemaire P."/>
            <person name="Lindquist E."/>
            <person name="Endo T."/>
            <person name="Hotta K."/>
            <person name="Inaba K."/>
        </authorList>
    </citation>
    <scope>NUCLEOTIDE SEQUENCE [LARGE SCALE GENOMIC DNA]</scope>
    <source>
        <strain evidence="3">wild type</strain>
    </source>
</reference>
<accession>F6Z8E0</accession>